<evidence type="ECO:0000256" key="3">
    <source>
        <dbReference type="ARBA" id="ARBA00022989"/>
    </source>
</evidence>
<dbReference type="GO" id="GO:0016020">
    <property type="term" value="C:membrane"/>
    <property type="evidence" value="ECO:0007669"/>
    <property type="project" value="UniProtKB-SubCell"/>
</dbReference>
<keyword evidence="2 7" id="KW-0812">Transmembrane</keyword>
<feature type="region of interest" description="Disordered" evidence="6">
    <location>
        <begin position="230"/>
        <end position="253"/>
    </location>
</feature>
<dbReference type="AlphaFoldDB" id="A0AAE0I3M4"/>
<gene>
    <name evidence="9" type="ORF">B0H66DRAFT_221399</name>
</gene>
<evidence type="ECO:0000313" key="9">
    <source>
        <dbReference type="EMBL" id="KAK3318013.1"/>
    </source>
</evidence>
<evidence type="ECO:0000256" key="6">
    <source>
        <dbReference type="SAM" id="MobiDB-lite"/>
    </source>
</evidence>
<feature type="transmembrane region" description="Helical" evidence="7">
    <location>
        <begin position="32"/>
        <end position="57"/>
    </location>
</feature>
<organism evidence="9 10">
    <name type="scientific">Apodospora peruviana</name>
    <dbReference type="NCBI Taxonomy" id="516989"/>
    <lineage>
        <taxon>Eukaryota</taxon>
        <taxon>Fungi</taxon>
        <taxon>Dikarya</taxon>
        <taxon>Ascomycota</taxon>
        <taxon>Pezizomycotina</taxon>
        <taxon>Sordariomycetes</taxon>
        <taxon>Sordariomycetidae</taxon>
        <taxon>Sordariales</taxon>
        <taxon>Lasiosphaeriaceae</taxon>
        <taxon>Apodospora</taxon>
    </lineage>
</organism>
<comment type="caution">
    <text evidence="9">The sequence shown here is derived from an EMBL/GenBank/DDBJ whole genome shotgun (WGS) entry which is preliminary data.</text>
</comment>
<keyword evidence="3 7" id="KW-1133">Transmembrane helix</keyword>
<evidence type="ECO:0000256" key="1">
    <source>
        <dbReference type="ARBA" id="ARBA00004141"/>
    </source>
</evidence>
<comment type="similarity">
    <text evidence="5">Belongs to the SAT4 family.</text>
</comment>
<feature type="transmembrane region" description="Helical" evidence="7">
    <location>
        <begin position="77"/>
        <end position="97"/>
    </location>
</feature>
<protein>
    <recommendedName>
        <fullName evidence="8">Rhodopsin domain-containing protein</fullName>
    </recommendedName>
</protein>
<evidence type="ECO:0000256" key="7">
    <source>
        <dbReference type="SAM" id="Phobius"/>
    </source>
</evidence>
<feature type="compositionally biased region" description="Basic and acidic residues" evidence="6">
    <location>
        <begin position="195"/>
        <end position="206"/>
    </location>
</feature>
<feature type="domain" description="Rhodopsin" evidence="8">
    <location>
        <begin position="11"/>
        <end position="168"/>
    </location>
</feature>
<feature type="transmembrane region" description="Helical" evidence="7">
    <location>
        <begin position="152"/>
        <end position="170"/>
    </location>
</feature>
<feature type="transmembrane region" description="Helical" evidence="7">
    <location>
        <begin position="109"/>
        <end position="132"/>
    </location>
</feature>
<evidence type="ECO:0000256" key="2">
    <source>
        <dbReference type="ARBA" id="ARBA00022692"/>
    </source>
</evidence>
<feature type="compositionally biased region" description="Polar residues" evidence="6">
    <location>
        <begin position="232"/>
        <end position="253"/>
    </location>
</feature>
<keyword evidence="4 7" id="KW-0472">Membrane</keyword>
<keyword evidence="10" id="KW-1185">Reference proteome</keyword>
<comment type="subcellular location">
    <subcellularLocation>
        <location evidence="1">Membrane</location>
        <topology evidence="1">Multi-pass membrane protein</topology>
    </subcellularLocation>
</comment>
<dbReference type="Proteomes" id="UP001283341">
    <property type="component" value="Unassembled WGS sequence"/>
</dbReference>
<sequence>MFFGYSGDFLCKAAVAFFLVQLSVVSWHRYLLLALVIPTGLYSVGVGIMYAVCFGQVYSPVTVRSTCIVKTFGPGNAFFGIQMVVDLFLSLFPWYMFHDVQMKRSKMILVCSSLSLGVFAAGNRIALFYMMISFKSGGDTTTHYYLGSIEHNIFFVCVSVPALLPLWRYLQSKRRERKAGAAQGVPIPAAGGGNPDKDMDRKKPDSIIRDPRMEGLLIEIVPTQHSGVHGQILSSANSPQTAKQVPSPQITVT</sequence>
<dbReference type="PANTHER" id="PTHR33048:SF93">
    <property type="entry name" value="INTEGRAL MEMBRANE PROTEIN"/>
    <property type="match status" value="1"/>
</dbReference>
<accession>A0AAE0I3M4</accession>
<dbReference type="EMBL" id="JAUEDM010000004">
    <property type="protein sequence ID" value="KAK3318013.1"/>
    <property type="molecule type" value="Genomic_DNA"/>
</dbReference>
<feature type="transmembrane region" description="Helical" evidence="7">
    <location>
        <begin position="6"/>
        <end position="25"/>
    </location>
</feature>
<dbReference type="InterPro" id="IPR052337">
    <property type="entry name" value="SAT4-like"/>
</dbReference>
<reference evidence="9" key="1">
    <citation type="journal article" date="2023" name="Mol. Phylogenet. Evol.">
        <title>Genome-scale phylogeny and comparative genomics of the fungal order Sordariales.</title>
        <authorList>
            <person name="Hensen N."/>
            <person name="Bonometti L."/>
            <person name="Westerberg I."/>
            <person name="Brannstrom I.O."/>
            <person name="Guillou S."/>
            <person name="Cros-Aarteil S."/>
            <person name="Calhoun S."/>
            <person name="Haridas S."/>
            <person name="Kuo A."/>
            <person name="Mondo S."/>
            <person name="Pangilinan J."/>
            <person name="Riley R."/>
            <person name="LaButti K."/>
            <person name="Andreopoulos B."/>
            <person name="Lipzen A."/>
            <person name="Chen C."/>
            <person name="Yan M."/>
            <person name="Daum C."/>
            <person name="Ng V."/>
            <person name="Clum A."/>
            <person name="Steindorff A."/>
            <person name="Ohm R.A."/>
            <person name="Martin F."/>
            <person name="Silar P."/>
            <person name="Natvig D.O."/>
            <person name="Lalanne C."/>
            <person name="Gautier V."/>
            <person name="Ament-Velasquez S.L."/>
            <person name="Kruys A."/>
            <person name="Hutchinson M.I."/>
            <person name="Powell A.J."/>
            <person name="Barry K."/>
            <person name="Miller A.N."/>
            <person name="Grigoriev I.V."/>
            <person name="Debuchy R."/>
            <person name="Gladieux P."/>
            <person name="Hiltunen Thoren M."/>
            <person name="Johannesson H."/>
        </authorList>
    </citation>
    <scope>NUCLEOTIDE SEQUENCE</scope>
    <source>
        <strain evidence="9">CBS 118394</strain>
    </source>
</reference>
<dbReference type="InterPro" id="IPR049326">
    <property type="entry name" value="Rhodopsin_dom_fungi"/>
</dbReference>
<evidence type="ECO:0000256" key="4">
    <source>
        <dbReference type="ARBA" id="ARBA00023136"/>
    </source>
</evidence>
<feature type="region of interest" description="Disordered" evidence="6">
    <location>
        <begin position="180"/>
        <end position="206"/>
    </location>
</feature>
<evidence type="ECO:0000256" key="5">
    <source>
        <dbReference type="ARBA" id="ARBA00038359"/>
    </source>
</evidence>
<evidence type="ECO:0000313" key="10">
    <source>
        <dbReference type="Proteomes" id="UP001283341"/>
    </source>
</evidence>
<dbReference type="PANTHER" id="PTHR33048">
    <property type="entry name" value="PTH11-LIKE INTEGRAL MEMBRANE PROTEIN (AFU_ORTHOLOGUE AFUA_5G11245)"/>
    <property type="match status" value="1"/>
</dbReference>
<proteinExistence type="inferred from homology"/>
<evidence type="ECO:0000259" key="8">
    <source>
        <dbReference type="Pfam" id="PF20684"/>
    </source>
</evidence>
<dbReference type="Pfam" id="PF20684">
    <property type="entry name" value="Fung_rhodopsin"/>
    <property type="match status" value="1"/>
</dbReference>
<reference evidence="9" key="2">
    <citation type="submission" date="2023-06" db="EMBL/GenBank/DDBJ databases">
        <authorList>
            <consortium name="Lawrence Berkeley National Laboratory"/>
            <person name="Haridas S."/>
            <person name="Hensen N."/>
            <person name="Bonometti L."/>
            <person name="Westerberg I."/>
            <person name="Brannstrom I.O."/>
            <person name="Guillou S."/>
            <person name="Cros-Aarteil S."/>
            <person name="Calhoun S."/>
            <person name="Kuo A."/>
            <person name="Mondo S."/>
            <person name="Pangilinan J."/>
            <person name="Riley R."/>
            <person name="Labutti K."/>
            <person name="Andreopoulos B."/>
            <person name="Lipzen A."/>
            <person name="Chen C."/>
            <person name="Yanf M."/>
            <person name="Daum C."/>
            <person name="Ng V."/>
            <person name="Clum A."/>
            <person name="Steindorff A."/>
            <person name="Ohm R."/>
            <person name="Martin F."/>
            <person name="Silar P."/>
            <person name="Natvig D."/>
            <person name="Lalanne C."/>
            <person name="Gautier V."/>
            <person name="Ament-Velasquez S.L."/>
            <person name="Kruys A."/>
            <person name="Hutchinson M.I."/>
            <person name="Powell A.J."/>
            <person name="Barry K."/>
            <person name="Miller A.N."/>
            <person name="Grigoriev I.V."/>
            <person name="Debuchy R."/>
            <person name="Gladieux P."/>
            <person name="Thoren M.H."/>
            <person name="Johannesson H."/>
        </authorList>
    </citation>
    <scope>NUCLEOTIDE SEQUENCE</scope>
    <source>
        <strain evidence="9">CBS 118394</strain>
    </source>
</reference>
<name>A0AAE0I3M4_9PEZI</name>